<evidence type="ECO:0000256" key="1">
    <source>
        <dbReference type="ARBA" id="ARBA00004141"/>
    </source>
</evidence>
<feature type="transmembrane region" description="Helical" evidence="6">
    <location>
        <begin position="398"/>
        <end position="422"/>
    </location>
</feature>
<evidence type="ECO:0000313" key="7">
    <source>
        <dbReference type="EMBL" id="CAK7211388.1"/>
    </source>
</evidence>
<name>A0ABP0AVV1_9PEZI</name>
<gene>
    <name evidence="7" type="ORF">SBRCBS47491_001109</name>
</gene>
<dbReference type="PIRSF" id="PIRSF006060">
    <property type="entry name" value="AA_transporter"/>
    <property type="match status" value="1"/>
</dbReference>
<sequence length="511" mass="54695">MSIKSPDQSGPDHGEGEVSVLYNNIGYEQTLEKNRSLLTLLFQSLAIVAIPYAYGSPLISAIFGGGQLAMFVGWLVVLVLSECVAMSLSELASRYPTAAGPHFWTFRLASPSTKKLLSFVTGWTWLIGNWTITLAVNFGFASLIAACVALYYPHFVMDAWQLLLIFYVVCLGTFAVVAFGNHFLPYIDTICAGFTLVSVVGILISLVVKSDAGRNSAAVTFGQYDTSLSGWNGFSFFIGLVPAAYVFSPIGMLASMTEECANPTITVPRAMCLCIPTGGIVGLLFILPICATMPALEDILEAPVGQALPYIYGRVMGAPGGGLALTTLVLVIALFCSISITVAASRCTWAFARDNALPLSSVWSQVNKRFGSPLNALALCTVVQMLLALISLGSTSAFTAFVSCGVIAIAVSYAVPLALSMYHKRAEVRTAAWHLDAWGWGSWLGWTVNAITMAWCVFQVVIFSVPIAIPVTAASMNYAIVVYVGFLVLCLVWYCVYAHKGPPKSSEITSG</sequence>
<feature type="transmembrane region" description="Helical" evidence="6">
    <location>
        <begin position="37"/>
        <end position="54"/>
    </location>
</feature>
<evidence type="ECO:0000256" key="4">
    <source>
        <dbReference type="ARBA" id="ARBA00022989"/>
    </source>
</evidence>
<keyword evidence="5 6" id="KW-0472">Membrane</keyword>
<dbReference type="PANTHER" id="PTHR45649">
    <property type="entry name" value="AMINO-ACID PERMEASE BAT1"/>
    <property type="match status" value="1"/>
</dbReference>
<dbReference type="Pfam" id="PF13520">
    <property type="entry name" value="AA_permease_2"/>
    <property type="match status" value="1"/>
</dbReference>
<proteinExistence type="predicted"/>
<accession>A0ABP0AVV1</accession>
<dbReference type="InterPro" id="IPR002293">
    <property type="entry name" value="AA/rel_permease1"/>
</dbReference>
<keyword evidence="2" id="KW-0813">Transport</keyword>
<feature type="transmembrane region" description="Helical" evidence="6">
    <location>
        <begin position="443"/>
        <end position="469"/>
    </location>
</feature>
<comment type="subcellular location">
    <subcellularLocation>
        <location evidence="1">Membrane</location>
        <topology evidence="1">Multi-pass membrane protein</topology>
    </subcellularLocation>
</comment>
<protein>
    <recommendedName>
        <fullName evidence="9">Amino acid transporter</fullName>
    </recommendedName>
</protein>
<keyword evidence="8" id="KW-1185">Reference proteome</keyword>
<reference evidence="7 8" key="1">
    <citation type="submission" date="2024-01" db="EMBL/GenBank/DDBJ databases">
        <authorList>
            <person name="Allen C."/>
            <person name="Tagirdzhanova G."/>
        </authorList>
    </citation>
    <scope>NUCLEOTIDE SEQUENCE [LARGE SCALE GENOMIC DNA]</scope>
</reference>
<evidence type="ECO:0008006" key="9">
    <source>
        <dbReference type="Google" id="ProtNLM"/>
    </source>
</evidence>
<keyword evidence="4 6" id="KW-1133">Transmembrane helix</keyword>
<feature type="transmembrane region" description="Helical" evidence="6">
    <location>
        <begin position="228"/>
        <end position="250"/>
    </location>
</feature>
<feature type="transmembrane region" description="Helical" evidence="6">
    <location>
        <begin position="374"/>
        <end position="392"/>
    </location>
</feature>
<feature type="transmembrane region" description="Helical" evidence="6">
    <location>
        <begin position="123"/>
        <end position="153"/>
    </location>
</feature>
<dbReference type="EMBL" id="CAWUHC010000006">
    <property type="protein sequence ID" value="CAK7211388.1"/>
    <property type="molecule type" value="Genomic_DNA"/>
</dbReference>
<keyword evidence="3 6" id="KW-0812">Transmembrane</keyword>
<evidence type="ECO:0000256" key="5">
    <source>
        <dbReference type="ARBA" id="ARBA00023136"/>
    </source>
</evidence>
<dbReference type="PANTHER" id="PTHR45649:SF28">
    <property type="entry name" value="TRANSPORTER, PUTATIVE (EUROFUNG)-RELATED"/>
    <property type="match status" value="1"/>
</dbReference>
<evidence type="ECO:0000256" key="6">
    <source>
        <dbReference type="SAM" id="Phobius"/>
    </source>
</evidence>
<organism evidence="7 8">
    <name type="scientific">Sporothrix bragantina</name>
    <dbReference type="NCBI Taxonomy" id="671064"/>
    <lineage>
        <taxon>Eukaryota</taxon>
        <taxon>Fungi</taxon>
        <taxon>Dikarya</taxon>
        <taxon>Ascomycota</taxon>
        <taxon>Pezizomycotina</taxon>
        <taxon>Sordariomycetes</taxon>
        <taxon>Sordariomycetidae</taxon>
        <taxon>Ophiostomatales</taxon>
        <taxon>Ophiostomataceae</taxon>
        <taxon>Sporothrix</taxon>
    </lineage>
</organism>
<evidence type="ECO:0000313" key="8">
    <source>
        <dbReference type="Proteomes" id="UP001642406"/>
    </source>
</evidence>
<evidence type="ECO:0000256" key="3">
    <source>
        <dbReference type="ARBA" id="ARBA00022692"/>
    </source>
</evidence>
<feature type="transmembrane region" description="Helical" evidence="6">
    <location>
        <begin position="475"/>
        <end position="496"/>
    </location>
</feature>
<dbReference type="Gene3D" id="1.20.1740.10">
    <property type="entry name" value="Amino acid/polyamine transporter I"/>
    <property type="match status" value="1"/>
</dbReference>
<feature type="transmembrane region" description="Helical" evidence="6">
    <location>
        <begin position="316"/>
        <end position="343"/>
    </location>
</feature>
<feature type="transmembrane region" description="Helical" evidence="6">
    <location>
        <begin position="270"/>
        <end position="296"/>
    </location>
</feature>
<evidence type="ECO:0000256" key="2">
    <source>
        <dbReference type="ARBA" id="ARBA00022448"/>
    </source>
</evidence>
<feature type="transmembrane region" description="Helical" evidence="6">
    <location>
        <begin position="186"/>
        <end position="208"/>
    </location>
</feature>
<dbReference type="Proteomes" id="UP001642406">
    <property type="component" value="Unassembled WGS sequence"/>
</dbReference>
<comment type="caution">
    <text evidence="7">The sequence shown here is derived from an EMBL/GenBank/DDBJ whole genome shotgun (WGS) entry which is preliminary data.</text>
</comment>
<feature type="transmembrane region" description="Helical" evidence="6">
    <location>
        <begin position="159"/>
        <end position="179"/>
    </location>
</feature>